<proteinExistence type="predicted"/>
<dbReference type="Proteomes" id="UP000805649">
    <property type="component" value="Unassembled WGS sequence"/>
</dbReference>
<evidence type="ECO:0000313" key="1">
    <source>
        <dbReference type="EMBL" id="KAL0940497.1"/>
    </source>
</evidence>
<evidence type="ECO:0000313" key="2">
    <source>
        <dbReference type="Proteomes" id="UP000805649"/>
    </source>
</evidence>
<keyword evidence="2" id="KW-1185">Reference proteome</keyword>
<protein>
    <submittedName>
        <fullName evidence="1">Uncharacterized protein</fullName>
    </submittedName>
</protein>
<name>A0ACC3Z8T6_COLTU</name>
<gene>
    <name evidence="1" type="ORF">CTRU02_203260</name>
</gene>
<accession>A0ACC3Z8T6</accession>
<organism evidence="1 2">
    <name type="scientific">Colletotrichum truncatum</name>
    <name type="common">Anthracnose fungus</name>
    <name type="synonym">Colletotrichum capsici</name>
    <dbReference type="NCBI Taxonomy" id="5467"/>
    <lineage>
        <taxon>Eukaryota</taxon>
        <taxon>Fungi</taxon>
        <taxon>Dikarya</taxon>
        <taxon>Ascomycota</taxon>
        <taxon>Pezizomycotina</taxon>
        <taxon>Sordariomycetes</taxon>
        <taxon>Hypocreomycetidae</taxon>
        <taxon>Glomerellales</taxon>
        <taxon>Glomerellaceae</taxon>
        <taxon>Colletotrichum</taxon>
        <taxon>Colletotrichum truncatum species complex</taxon>
    </lineage>
</organism>
<reference evidence="1 2" key="1">
    <citation type="journal article" date="2020" name="Phytopathology">
        <title>Genome Sequence Resources of Colletotrichum truncatum, C. plurivorum, C. musicola, and C. sojae: Four Species Pathogenic to Soybean (Glycine max).</title>
        <authorList>
            <person name="Rogerio F."/>
            <person name="Boufleur T.R."/>
            <person name="Ciampi-Guillardi M."/>
            <person name="Sukno S.A."/>
            <person name="Thon M.R."/>
            <person name="Massola Junior N.S."/>
            <person name="Baroncelli R."/>
        </authorList>
    </citation>
    <scope>NUCLEOTIDE SEQUENCE [LARGE SCALE GENOMIC DNA]</scope>
    <source>
        <strain evidence="1 2">CMES1059</strain>
    </source>
</reference>
<sequence>MSSKTNIALYVDEDAQFSVQRGTHHEDIAPNELLIETHYSGVNPADVKHSTQLGIRATVIGYDFCGVVLKSFPGSQYKEGDLVAGYTPSGLGRLLKYGAHQSFLAVPEDMIFKVPDNLPAAHAAALTVVTMTAADALYNLFKFPLPTNPGSISAPILIWGASAGVGQAAVQFARASGYQNILVTASPGRHEALKTVGATLTFDYASATVITDIISAVKALGQGPITHALDAAGTTGSADLMIQSVSDSVSLASVVLRPGGKFRMPVAGTKDDWKIHVPGSPGPMAIPARPADHWRSWDALKWAVDNYGTAFKLLSVDVLEVTGEEALEATQDVASGKRGFGKVVFRHPLK</sequence>
<dbReference type="EMBL" id="VUJX02000002">
    <property type="protein sequence ID" value="KAL0940497.1"/>
    <property type="molecule type" value="Genomic_DNA"/>
</dbReference>
<comment type="caution">
    <text evidence="1">The sequence shown here is derived from an EMBL/GenBank/DDBJ whole genome shotgun (WGS) entry which is preliminary data.</text>
</comment>